<accession>A0AAE3QWR9</accession>
<dbReference type="NCBIfam" id="TIGR01409">
    <property type="entry name" value="TAT_signal_seq"/>
    <property type="match status" value="1"/>
</dbReference>
<comment type="caution">
    <text evidence="2">The sequence shown here is derived from an EMBL/GenBank/DDBJ whole genome shotgun (WGS) entry which is preliminary data.</text>
</comment>
<name>A0AAE3QWR9_9BACT</name>
<dbReference type="RefSeq" id="WP_313990025.1">
    <property type="nucleotide sequence ID" value="NZ_JASJOS010000046.1"/>
</dbReference>
<dbReference type="PROSITE" id="PS51318">
    <property type="entry name" value="TAT"/>
    <property type="match status" value="1"/>
</dbReference>
<sequence length="97" mass="10603">MRLQSISRRNFLKQAGLYTTVGAISPSLLAAPKSLYSFTGSSKKTKEDATAQTSADTVTQTTTASNDSFNQLTEQETKEGWKLLFDGKTTNGWRGAY</sequence>
<reference evidence="2" key="1">
    <citation type="submission" date="2023-05" db="EMBL/GenBank/DDBJ databases">
        <authorList>
            <person name="Zhang X."/>
        </authorList>
    </citation>
    <scope>NUCLEOTIDE SEQUENCE</scope>
    <source>
        <strain evidence="2">YF14B1</strain>
    </source>
</reference>
<feature type="region of interest" description="Disordered" evidence="1">
    <location>
        <begin position="39"/>
        <end position="71"/>
    </location>
</feature>
<dbReference type="Gene3D" id="2.60.120.560">
    <property type="entry name" value="Exo-inulinase, domain 1"/>
    <property type="match status" value="1"/>
</dbReference>
<feature type="non-terminal residue" evidence="2">
    <location>
        <position position="97"/>
    </location>
</feature>
<organism evidence="2 3">
    <name type="scientific">Xanthocytophaga flava</name>
    <dbReference type="NCBI Taxonomy" id="3048013"/>
    <lineage>
        <taxon>Bacteria</taxon>
        <taxon>Pseudomonadati</taxon>
        <taxon>Bacteroidota</taxon>
        <taxon>Cytophagia</taxon>
        <taxon>Cytophagales</taxon>
        <taxon>Rhodocytophagaceae</taxon>
        <taxon>Xanthocytophaga</taxon>
    </lineage>
</organism>
<dbReference type="EMBL" id="JASJOS010000046">
    <property type="protein sequence ID" value="MDJ1486441.1"/>
    <property type="molecule type" value="Genomic_DNA"/>
</dbReference>
<dbReference type="InterPro" id="IPR006311">
    <property type="entry name" value="TAT_signal"/>
</dbReference>
<dbReference type="Proteomes" id="UP001241110">
    <property type="component" value="Unassembled WGS sequence"/>
</dbReference>
<evidence type="ECO:0000313" key="3">
    <source>
        <dbReference type="Proteomes" id="UP001241110"/>
    </source>
</evidence>
<evidence type="ECO:0000256" key="1">
    <source>
        <dbReference type="SAM" id="MobiDB-lite"/>
    </source>
</evidence>
<evidence type="ECO:0000313" key="2">
    <source>
        <dbReference type="EMBL" id="MDJ1486441.1"/>
    </source>
</evidence>
<gene>
    <name evidence="2" type="ORF">QNI16_38565</name>
</gene>
<feature type="compositionally biased region" description="Low complexity" evidence="1">
    <location>
        <begin position="50"/>
        <end position="65"/>
    </location>
</feature>
<dbReference type="InterPro" id="IPR019546">
    <property type="entry name" value="TAT_signal_bac_arc"/>
</dbReference>
<protein>
    <submittedName>
        <fullName evidence="2">Twin-arginine translocation signal domain-containing protein</fullName>
    </submittedName>
</protein>
<dbReference type="AlphaFoldDB" id="A0AAE3QWR9"/>
<proteinExistence type="predicted"/>